<reference evidence="2" key="1">
    <citation type="submission" date="2018-02" db="EMBL/GenBank/DDBJ databases">
        <title>Rhizophora mucronata_Transcriptome.</title>
        <authorList>
            <person name="Meera S.P."/>
            <person name="Sreeshan A."/>
            <person name="Augustine A."/>
        </authorList>
    </citation>
    <scope>NUCLEOTIDE SEQUENCE</scope>
    <source>
        <tissue evidence="2">Leaf</tissue>
    </source>
</reference>
<keyword evidence="1" id="KW-0812">Transmembrane</keyword>
<keyword evidence="1" id="KW-1133">Transmembrane helix</keyword>
<keyword evidence="1" id="KW-0472">Membrane</keyword>
<organism evidence="2">
    <name type="scientific">Rhizophora mucronata</name>
    <name type="common">Asiatic mangrove</name>
    <dbReference type="NCBI Taxonomy" id="61149"/>
    <lineage>
        <taxon>Eukaryota</taxon>
        <taxon>Viridiplantae</taxon>
        <taxon>Streptophyta</taxon>
        <taxon>Embryophyta</taxon>
        <taxon>Tracheophyta</taxon>
        <taxon>Spermatophyta</taxon>
        <taxon>Magnoliopsida</taxon>
        <taxon>eudicotyledons</taxon>
        <taxon>Gunneridae</taxon>
        <taxon>Pentapetalae</taxon>
        <taxon>rosids</taxon>
        <taxon>fabids</taxon>
        <taxon>Malpighiales</taxon>
        <taxon>Rhizophoraceae</taxon>
        <taxon>Rhizophora</taxon>
    </lineage>
</organism>
<dbReference type="EMBL" id="GGEC01082636">
    <property type="protein sequence ID" value="MBX63120.1"/>
    <property type="molecule type" value="Transcribed_RNA"/>
</dbReference>
<feature type="transmembrane region" description="Helical" evidence="1">
    <location>
        <begin position="6"/>
        <end position="27"/>
    </location>
</feature>
<dbReference type="AlphaFoldDB" id="A0A2P2Q818"/>
<proteinExistence type="predicted"/>
<accession>A0A2P2Q818</accession>
<evidence type="ECO:0000256" key="1">
    <source>
        <dbReference type="SAM" id="Phobius"/>
    </source>
</evidence>
<protein>
    <submittedName>
        <fullName evidence="2">Uncharacterized protein</fullName>
    </submittedName>
</protein>
<name>A0A2P2Q818_RHIMU</name>
<sequence>MLDLLIFNSHFVNCSFSVLSLLILFIYERNCTFYGLTGNFLYTKLVGCQKKIFNFGVNVDFWD</sequence>
<evidence type="ECO:0000313" key="2">
    <source>
        <dbReference type="EMBL" id="MBX63120.1"/>
    </source>
</evidence>